<dbReference type="InterPro" id="IPR002549">
    <property type="entry name" value="AI-2E-like"/>
</dbReference>
<comment type="similarity">
    <text evidence="2">Belongs to the autoinducer-2 exporter (AI-2E) (TC 2.A.86) family.</text>
</comment>
<evidence type="ECO:0000313" key="7">
    <source>
        <dbReference type="EMBL" id="TXC62966.1"/>
    </source>
</evidence>
<keyword evidence="8" id="KW-1185">Reference proteome</keyword>
<organism evidence="7 8">
    <name type="scientific">Allosphingosinicella ginsenosidimutans</name>
    <dbReference type="NCBI Taxonomy" id="1176539"/>
    <lineage>
        <taxon>Bacteria</taxon>
        <taxon>Pseudomonadati</taxon>
        <taxon>Pseudomonadota</taxon>
        <taxon>Alphaproteobacteria</taxon>
        <taxon>Sphingomonadales</taxon>
        <taxon>Sphingomonadaceae</taxon>
        <taxon>Allosphingosinicella</taxon>
    </lineage>
</organism>
<keyword evidence="4 6" id="KW-1133">Transmembrane helix</keyword>
<feature type="transmembrane region" description="Helical" evidence="6">
    <location>
        <begin position="74"/>
        <end position="95"/>
    </location>
</feature>
<proteinExistence type="inferred from homology"/>
<accession>A0A5C6TRV3</accession>
<protein>
    <submittedName>
        <fullName evidence="7">AI-2E family transporter</fullName>
    </submittedName>
</protein>
<feature type="transmembrane region" description="Helical" evidence="6">
    <location>
        <begin position="12"/>
        <end position="35"/>
    </location>
</feature>
<dbReference type="RefSeq" id="WP_147042362.1">
    <property type="nucleotide sequence ID" value="NZ_BAABIR010000002.1"/>
</dbReference>
<comment type="subcellular location">
    <subcellularLocation>
        <location evidence="1">Membrane</location>
        <topology evidence="1">Multi-pass membrane protein</topology>
    </subcellularLocation>
</comment>
<evidence type="ECO:0000313" key="8">
    <source>
        <dbReference type="Proteomes" id="UP000321249"/>
    </source>
</evidence>
<keyword evidence="5 6" id="KW-0472">Membrane</keyword>
<feature type="transmembrane region" description="Helical" evidence="6">
    <location>
        <begin position="235"/>
        <end position="252"/>
    </location>
</feature>
<evidence type="ECO:0000256" key="1">
    <source>
        <dbReference type="ARBA" id="ARBA00004141"/>
    </source>
</evidence>
<evidence type="ECO:0000256" key="5">
    <source>
        <dbReference type="ARBA" id="ARBA00023136"/>
    </source>
</evidence>
<dbReference type="Proteomes" id="UP000321249">
    <property type="component" value="Unassembled WGS sequence"/>
</dbReference>
<dbReference type="GO" id="GO:0016020">
    <property type="term" value="C:membrane"/>
    <property type="evidence" value="ECO:0007669"/>
    <property type="project" value="UniProtKB-SubCell"/>
</dbReference>
<dbReference type="GO" id="GO:0055085">
    <property type="term" value="P:transmembrane transport"/>
    <property type="evidence" value="ECO:0007669"/>
    <property type="project" value="TreeGrafter"/>
</dbReference>
<feature type="transmembrane region" description="Helical" evidence="6">
    <location>
        <begin position="264"/>
        <end position="284"/>
    </location>
</feature>
<reference evidence="7 8" key="1">
    <citation type="journal article" date="2015" name="J. Microbiol.">
        <title>Sphingosinicella ginsenosidimutans sp. nov., with ginsenoside converting activity.</title>
        <authorList>
            <person name="Kim J.K."/>
            <person name="Kang M.S."/>
            <person name="Park S.C."/>
            <person name="Kim K.M."/>
            <person name="Choi K."/>
            <person name="Yoon M.H."/>
            <person name="Im W.T."/>
        </authorList>
    </citation>
    <scope>NUCLEOTIDE SEQUENCE [LARGE SCALE GENOMIC DNA]</scope>
    <source>
        <strain evidence="7 8">BS-11</strain>
    </source>
</reference>
<dbReference type="EMBL" id="VOQQ01000001">
    <property type="protein sequence ID" value="TXC62966.1"/>
    <property type="molecule type" value="Genomic_DNA"/>
</dbReference>
<feature type="transmembrane region" description="Helical" evidence="6">
    <location>
        <begin position="41"/>
        <end position="62"/>
    </location>
</feature>
<name>A0A5C6TRV3_9SPHN</name>
<gene>
    <name evidence="7" type="ORF">FRZ32_04350</name>
</gene>
<feature type="transmembrane region" description="Helical" evidence="6">
    <location>
        <begin position="155"/>
        <end position="176"/>
    </location>
</feature>
<feature type="transmembrane region" description="Helical" evidence="6">
    <location>
        <begin position="304"/>
        <end position="337"/>
    </location>
</feature>
<dbReference type="PANTHER" id="PTHR21716">
    <property type="entry name" value="TRANSMEMBRANE PROTEIN"/>
    <property type="match status" value="1"/>
</dbReference>
<keyword evidence="3 6" id="KW-0812">Transmembrane</keyword>
<dbReference type="Pfam" id="PF01594">
    <property type="entry name" value="AI-2E_transport"/>
    <property type="match status" value="1"/>
</dbReference>
<feature type="transmembrane region" description="Helical" evidence="6">
    <location>
        <begin position="208"/>
        <end position="229"/>
    </location>
</feature>
<dbReference type="OrthoDB" id="9799225at2"/>
<evidence type="ECO:0000256" key="4">
    <source>
        <dbReference type="ARBA" id="ARBA00022989"/>
    </source>
</evidence>
<evidence type="ECO:0000256" key="3">
    <source>
        <dbReference type="ARBA" id="ARBA00022692"/>
    </source>
</evidence>
<dbReference type="AlphaFoldDB" id="A0A5C6TRV3"/>
<comment type="caution">
    <text evidence="7">The sequence shown here is derived from an EMBL/GenBank/DDBJ whole genome shotgun (WGS) entry which is preliminary data.</text>
</comment>
<evidence type="ECO:0000256" key="2">
    <source>
        <dbReference type="ARBA" id="ARBA00009773"/>
    </source>
</evidence>
<sequence>MARSPVPPARPSPIATATAVILVGGVAVALLWFFYQAIAAILLLFFAMVVAIALSAPVGWFMRRGLSRRWAGALTLLLFFATILLLAALVIPRLITQIIALTNSVPQFVGRIQEQGQALVTRYPDLAPYVNARGAFSGAAPSAVDLFRGLGGVSLSLLGFLALLIIFFSIVAYILLDPRPIVRAYRASLPVAYRGAGMRALRRSAHAVIGWSKASLAVGAIQAVAVMIFLTIMDVPGALVWAALAFFADFIPRIGGYIMAFPPVLLAIAISPMTAIWVILFYIVSGEILGSVVAPKIRGTTMQLHPVLIIFFTLAFALAFGLLGAIVATPAAAFFSAYYSEFYLKRPA</sequence>
<dbReference type="PANTHER" id="PTHR21716:SF62">
    <property type="entry name" value="TRANSPORT PROTEIN YDBI-RELATED"/>
    <property type="match status" value="1"/>
</dbReference>
<evidence type="ECO:0000256" key="6">
    <source>
        <dbReference type="SAM" id="Phobius"/>
    </source>
</evidence>